<organism evidence="1 2">
    <name type="scientific">Halalkalicoccus tibetensis</name>
    <dbReference type="NCBI Taxonomy" id="175632"/>
    <lineage>
        <taxon>Archaea</taxon>
        <taxon>Methanobacteriati</taxon>
        <taxon>Methanobacteriota</taxon>
        <taxon>Stenosarchaea group</taxon>
        <taxon>Halobacteria</taxon>
        <taxon>Halobacteriales</taxon>
        <taxon>Halococcaceae</taxon>
        <taxon>Halalkalicoccus</taxon>
    </lineage>
</organism>
<comment type="caution">
    <text evidence="1">The sequence shown here is derived from an EMBL/GenBank/DDBJ whole genome shotgun (WGS) entry which is preliminary data.</text>
</comment>
<dbReference type="EMBL" id="JBHSXQ010000002">
    <property type="protein sequence ID" value="MFC6904757.1"/>
    <property type="molecule type" value="Genomic_DNA"/>
</dbReference>
<dbReference type="AlphaFoldDB" id="A0ABD5V031"/>
<evidence type="ECO:0000313" key="2">
    <source>
        <dbReference type="Proteomes" id="UP001596312"/>
    </source>
</evidence>
<dbReference type="RefSeq" id="WP_340603271.1">
    <property type="nucleotide sequence ID" value="NZ_JBBMXV010000002.1"/>
</dbReference>
<evidence type="ECO:0000313" key="1">
    <source>
        <dbReference type="EMBL" id="MFC6904757.1"/>
    </source>
</evidence>
<dbReference type="Proteomes" id="UP001596312">
    <property type="component" value="Unassembled WGS sequence"/>
</dbReference>
<reference evidence="1 2" key="1">
    <citation type="journal article" date="2019" name="Int. J. Syst. Evol. Microbiol.">
        <title>The Global Catalogue of Microorganisms (GCM) 10K type strain sequencing project: providing services to taxonomists for standard genome sequencing and annotation.</title>
        <authorList>
            <consortium name="The Broad Institute Genomics Platform"/>
            <consortium name="The Broad Institute Genome Sequencing Center for Infectious Disease"/>
            <person name="Wu L."/>
            <person name="Ma J."/>
        </authorList>
    </citation>
    <scope>NUCLEOTIDE SEQUENCE [LARGE SCALE GENOMIC DNA]</scope>
    <source>
        <strain evidence="1 2">CGMCC 1.3240</strain>
    </source>
</reference>
<protein>
    <submittedName>
        <fullName evidence="1">Uncharacterized protein</fullName>
    </submittedName>
</protein>
<dbReference type="InterPro" id="IPR045396">
    <property type="entry name" value="DUF6517"/>
</dbReference>
<name>A0ABD5V031_9EURY</name>
<proteinExistence type="predicted"/>
<keyword evidence="2" id="KW-1185">Reference proteome</keyword>
<gene>
    <name evidence="1" type="ORF">ACFQGH_06040</name>
</gene>
<dbReference type="Pfam" id="PF20127">
    <property type="entry name" value="DUF6517"/>
    <property type="match status" value="1"/>
</dbReference>
<sequence>MTDDPFPTIDADRLDRGGWVLAERTSETVFALPSFRVEGHTRLYEHPGSEAAEGSDGAGGVDGTGPPRRFFFATRLDFEPPLSRLASTSLLPVVRSRATRAFVADLEDRGLEGVKRKGTRRTRTDAGERVRLTRHAARIDVDEGSADVEAWCGVWLHEGEFRAAGGAFPTAGIDGLDPHGDREELFALVRGVE</sequence>
<accession>A0ABD5V031</accession>